<dbReference type="GO" id="GO:0055129">
    <property type="term" value="P:L-proline biosynthetic process"/>
    <property type="evidence" value="ECO:0007669"/>
    <property type="project" value="UniProtKB-UniRule"/>
</dbReference>
<evidence type="ECO:0000313" key="15">
    <source>
        <dbReference type="Proteomes" id="UP000320386"/>
    </source>
</evidence>
<feature type="domain" description="Pyrroline-5-carboxylate reductase dimerisation" evidence="13">
    <location>
        <begin position="161"/>
        <end position="264"/>
    </location>
</feature>
<dbReference type="NCBIfam" id="TIGR00112">
    <property type="entry name" value="proC"/>
    <property type="match status" value="1"/>
</dbReference>
<evidence type="ECO:0000259" key="13">
    <source>
        <dbReference type="Pfam" id="PF14748"/>
    </source>
</evidence>
<dbReference type="AlphaFoldDB" id="A0A518BXG3"/>
<evidence type="ECO:0000256" key="3">
    <source>
        <dbReference type="ARBA" id="ARBA00022490"/>
    </source>
</evidence>
<dbReference type="InterPro" id="IPR008927">
    <property type="entry name" value="6-PGluconate_DH-like_C_sf"/>
</dbReference>
<evidence type="ECO:0000256" key="4">
    <source>
        <dbReference type="ARBA" id="ARBA00022605"/>
    </source>
</evidence>
<dbReference type="SUPFAM" id="SSF51735">
    <property type="entry name" value="NAD(P)-binding Rossmann-fold domains"/>
    <property type="match status" value="1"/>
</dbReference>
<protein>
    <recommendedName>
        <fullName evidence="8 9">Pyrroline-5-carboxylate reductase</fullName>
        <shortName evidence="8">P5C reductase</shortName>
        <shortName evidence="8">P5CR</shortName>
        <ecNumber evidence="8 9">1.5.1.2</ecNumber>
    </recommendedName>
    <alternativeName>
        <fullName evidence="8">PCA reductase</fullName>
    </alternativeName>
</protein>
<dbReference type="PIRSF" id="PIRSF000193">
    <property type="entry name" value="Pyrrol-5-carb_rd"/>
    <property type="match status" value="1"/>
</dbReference>
<dbReference type="RefSeq" id="WP_145445789.1">
    <property type="nucleotide sequence ID" value="NZ_CP036280.1"/>
</dbReference>
<keyword evidence="7 8" id="KW-0560">Oxidoreductase</keyword>
<dbReference type="Gene3D" id="3.40.50.720">
    <property type="entry name" value="NAD(P)-binding Rossmann-like Domain"/>
    <property type="match status" value="1"/>
</dbReference>
<evidence type="ECO:0000256" key="6">
    <source>
        <dbReference type="ARBA" id="ARBA00022857"/>
    </source>
</evidence>
<dbReference type="PROSITE" id="PS00521">
    <property type="entry name" value="P5CR"/>
    <property type="match status" value="1"/>
</dbReference>
<dbReference type="FunFam" id="1.10.3730.10:FF:000001">
    <property type="entry name" value="Pyrroline-5-carboxylate reductase"/>
    <property type="match status" value="1"/>
</dbReference>
<dbReference type="Proteomes" id="UP000320386">
    <property type="component" value="Chromosome"/>
</dbReference>
<comment type="catalytic activity">
    <reaction evidence="8">
        <text>L-proline + NAD(+) = (S)-1-pyrroline-5-carboxylate + NADH + 2 H(+)</text>
        <dbReference type="Rhea" id="RHEA:14105"/>
        <dbReference type="ChEBI" id="CHEBI:15378"/>
        <dbReference type="ChEBI" id="CHEBI:17388"/>
        <dbReference type="ChEBI" id="CHEBI:57540"/>
        <dbReference type="ChEBI" id="CHEBI:57945"/>
        <dbReference type="ChEBI" id="CHEBI:60039"/>
        <dbReference type="EC" id="1.5.1.2"/>
    </reaction>
</comment>
<evidence type="ECO:0000256" key="2">
    <source>
        <dbReference type="ARBA" id="ARBA00005525"/>
    </source>
</evidence>
<comment type="pathway">
    <text evidence="8 11">Amino-acid biosynthesis; L-proline biosynthesis; L-proline from L-glutamate 5-semialdehyde: step 1/1.</text>
</comment>
<feature type="binding site" evidence="10">
    <location>
        <begin position="70"/>
        <end position="73"/>
    </location>
    <ligand>
        <name>NADP(+)</name>
        <dbReference type="ChEBI" id="CHEBI:58349"/>
    </ligand>
</feature>
<keyword evidence="5 8" id="KW-0641">Proline biosynthesis</keyword>
<evidence type="ECO:0000313" key="14">
    <source>
        <dbReference type="EMBL" id="QDU71646.1"/>
    </source>
</evidence>
<dbReference type="InterPro" id="IPR000304">
    <property type="entry name" value="Pyrroline-COOH_reductase"/>
</dbReference>
<evidence type="ECO:0000256" key="11">
    <source>
        <dbReference type="RuleBase" id="RU003903"/>
    </source>
</evidence>
<keyword evidence="15" id="KW-1185">Reference proteome</keyword>
<dbReference type="KEGG" id="mcad:Pan265_14980"/>
<dbReference type="InterPro" id="IPR029036">
    <property type="entry name" value="P5CR_dimer"/>
</dbReference>
<dbReference type="EMBL" id="CP036280">
    <property type="protein sequence ID" value="QDU71646.1"/>
    <property type="molecule type" value="Genomic_DNA"/>
</dbReference>
<accession>A0A518BXG3</accession>
<dbReference type="InterPro" id="IPR053790">
    <property type="entry name" value="P5CR-like_CS"/>
</dbReference>
<comment type="similarity">
    <text evidence="2 8 11">Belongs to the pyrroline-5-carboxylate reductase family.</text>
</comment>
<reference evidence="14 15" key="1">
    <citation type="submission" date="2019-02" db="EMBL/GenBank/DDBJ databases">
        <title>Deep-cultivation of Planctomycetes and their phenomic and genomic characterization uncovers novel biology.</title>
        <authorList>
            <person name="Wiegand S."/>
            <person name="Jogler M."/>
            <person name="Boedeker C."/>
            <person name="Pinto D."/>
            <person name="Vollmers J."/>
            <person name="Rivas-Marin E."/>
            <person name="Kohn T."/>
            <person name="Peeters S.H."/>
            <person name="Heuer A."/>
            <person name="Rast P."/>
            <person name="Oberbeckmann S."/>
            <person name="Bunk B."/>
            <person name="Jeske O."/>
            <person name="Meyerdierks A."/>
            <person name="Storesund J.E."/>
            <person name="Kallscheuer N."/>
            <person name="Luecker S."/>
            <person name="Lage O.M."/>
            <person name="Pohl T."/>
            <person name="Merkel B.J."/>
            <person name="Hornburger P."/>
            <person name="Mueller R.-W."/>
            <person name="Bruemmer F."/>
            <person name="Labrenz M."/>
            <person name="Spormann A.M."/>
            <person name="Op den Camp H."/>
            <person name="Overmann J."/>
            <person name="Amann R."/>
            <person name="Jetten M.S.M."/>
            <person name="Mascher T."/>
            <person name="Medema M.H."/>
            <person name="Devos D.P."/>
            <person name="Kaster A.-K."/>
            <person name="Ovreas L."/>
            <person name="Rohde M."/>
            <person name="Galperin M.Y."/>
            <person name="Jogler C."/>
        </authorList>
    </citation>
    <scope>NUCLEOTIDE SEQUENCE [LARGE SCALE GENOMIC DNA]</scope>
    <source>
        <strain evidence="14 15">Pan265</strain>
    </source>
</reference>
<comment type="subcellular location">
    <subcellularLocation>
        <location evidence="1 8">Cytoplasm</location>
    </subcellularLocation>
</comment>
<dbReference type="GO" id="GO:0005737">
    <property type="term" value="C:cytoplasm"/>
    <property type="evidence" value="ECO:0007669"/>
    <property type="project" value="UniProtKB-SubCell"/>
</dbReference>
<evidence type="ECO:0000256" key="8">
    <source>
        <dbReference type="HAMAP-Rule" id="MF_01925"/>
    </source>
</evidence>
<evidence type="ECO:0000259" key="12">
    <source>
        <dbReference type="Pfam" id="PF03807"/>
    </source>
</evidence>
<gene>
    <name evidence="8 14" type="primary">proC</name>
    <name evidence="14" type="ORF">Pan265_14980</name>
</gene>
<evidence type="ECO:0000256" key="10">
    <source>
        <dbReference type="PIRSR" id="PIRSR000193-1"/>
    </source>
</evidence>
<dbReference type="Pfam" id="PF03807">
    <property type="entry name" value="F420_oxidored"/>
    <property type="match status" value="1"/>
</dbReference>
<keyword evidence="3 8" id="KW-0963">Cytoplasm</keyword>
<dbReference type="GO" id="GO:0004735">
    <property type="term" value="F:pyrroline-5-carboxylate reductase activity"/>
    <property type="evidence" value="ECO:0007669"/>
    <property type="project" value="UniProtKB-UniRule"/>
</dbReference>
<evidence type="ECO:0000256" key="5">
    <source>
        <dbReference type="ARBA" id="ARBA00022650"/>
    </source>
</evidence>
<dbReference type="InterPro" id="IPR028939">
    <property type="entry name" value="P5C_Rdtase_cat_N"/>
</dbReference>
<keyword evidence="4 8" id="KW-0028">Amino-acid biosynthesis</keyword>
<dbReference type="Gene3D" id="1.10.3730.10">
    <property type="entry name" value="ProC C-terminal domain-like"/>
    <property type="match status" value="1"/>
</dbReference>
<dbReference type="UniPathway" id="UPA00098">
    <property type="reaction ID" value="UER00361"/>
</dbReference>
<evidence type="ECO:0000256" key="1">
    <source>
        <dbReference type="ARBA" id="ARBA00004496"/>
    </source>
</evidence>
<evidence type="ECO:0000256" key="9">
    <source>
        <dbReference type="NCBIfam" id="TIGR00112"/>
    </source>
</evidence>
<dbReference type="OrthoDB" id="9805754at2"/>
<sequence length="266" mass="27353">MSGYRLGLIGAGNMAEAIARSAVEAGVLEAGQIVASDPSAERLSVFEAMGVAVTQENRRVVGESEQVMLAIKPQVLEAIAGDLSGLSSDQVLISIMAGLGTAKIAAVIGKPVRVVRVMPNTPVMVGKGMAGVCVGADTQAGDEDLAVRLFESGGEVVRVDESLMDAVTAVSGSGPAYLFYLAEAMIEAAGAVGIDADAERLVRQTIYGSAELLVRSDESAGELRRRVTSPGGTTAAAIERLEASEVRAAVVRAIQAARDRGRELGA</sequence>
<comment type="function">
    <text evidence="8">Catalyzes the reduction of 1-pyrroline-5-carboxylate (PCA) to L-proline.</text>
</comment>
<comment type="catalytic activity">
    <reaction evidence="8 11">
        <text>L-proline + NADP(+) = (S)-1-pyrroline-5-carboxylate + NADPH + 2 H(+)</text>
        <dbReference type="Rhea" id="RHEA:14109"/>
        <dbReference type="ChEBI" id="CHEBI:15378"/>
        <dbReference type="ChEBI" id="CHEBI:17388"/>
        <dbReference type="ChEBI" id="CHEBI:57783"/>
        <dbReference type="ChEBI" id="CHEBI:58349"/>
        <dbReference type="ChEBI" id="CHEBI:60039"/>
        <dbReference type="EC" id="1.5.1.2"/>
    </reaction>
</comment>
<dbReference type="PANTHER" id="PTHR11645">
    <property type="entry name" value="PYRROLINE-5-CARBOXYLATE REDUCTASE"/>
    <property type="match status" value="1"/>
</dbReference>
<feature type="binding site" evidence="10">
    <location>
        <begin position="9"/>
        <end position="14"/>
    </location>
    <ligand>
        <name>NADP(+)</name>
        <dbReference type="ChEBI" id="CHEBI:58349"/>
    </ligand>
</feature>
<dbReference type="EC" id="1.5.1.2" evidence="8 9"/>
<dbReference type="Pfam" id="PF14748">
    <property type="entry name" value="P5CR_dimer"/>
    <property type="match status" value="1"/>
</dbReference>
<evidence type="ECO:0000256" key="7">
    <source>
        <dbReference type="ARBA" id="ARBA00023002"/>
    </source>
</evidence>
<dbReference type="InterPro" id="IPR036291">
    <property type="entry name" value="NAD(P)-bd_dom_sf"/>
</dbReference>
<dbReference type="PANTHER" id="PTHR11645:SF0">
    <property type="entry name" value="PYRROLINE-5-CARBOXYLATE REDUCTASE 3"/>
    <property type="match status" value="1"/>
</dbReference>
<dbReference type="FunFam" id="3.40.50.720:FF:000190">
    <property type="entry name" value="Pyrroline-5-carboxylate reductase"/>
    <property type="match status" value="1"/>
</dbReference>
<dbReference type="SUPFAM" id="SSF48179">
    <property type="entry name" value="6-phosphogluconate dehydrogenase C-terminal domain-like"/>
    <property type="match status" value="1"/>
</dbReference>
<dbReference type="HAMAP" id="MF_01925">
    <property type="entry name" value="P5C_reductase"/>
    <property type="match status" value="1"/>
</dbReference>
<feature type="domain" description="Pyrroline-5-carboxylate reductase catalytic N-terminal" evidence="12">
    <location>
        <begin position="5"/>
        <end position="98"/>
    </location>
</feature>
<proteinExistence type="inferred from homology"/>
<organism evidence="14 15">
    <name type="scientific">Mucisphaera calidilacus</name>
    <dbReference type="NCBI Taxonomy" id="2527982"/>
    <lineage>
        <taxon>Bacteria</taxon>
        <taxon>Pseudomonadati</taxon>
        <taxon>Planctomycetota</taxon>
        <taxon>Phycisphaerae</taxon>
        <taxon>Phycisphaerales</taxon>
        <taxon>Phycisphaeraceae</taxon>
        <taxon>Mucisphaera</taxon>
    </lineage>
</organism>
<feature type="binding site" evidence="10">
    <location>
        <position position="57"/>
    </location>
    <ligand>
        <name>NADPH</name>
        <dbReference type="ChEBI" id="CHEBI:57783"/>
    </ligand>
</feature>
<name>A0A518BXG3_9BACT</name>
<keyword evidence="6 8" id="KW-0521">NADP</keyword>